<dbReference type="EMBL" id="JAODUO010000800">
    <property type="protein sequence ID" value="KAK2174462.1"/>
    <property type="molecule type" value="Genomic_DNA"/>
</dbReference>
<sequence length="243" mass="27275">MLVGGMMDYMAVILFGLDAVSVSNVKVWVLSLGFTLAFGSLFSKTWRVHQIMSNKTLTKKNLKDIHLFAIVFVLIAIDVGILTAWVVADRYSLSIAYFPGEASIRRFCAVVVVQVDEHDDDLVYKPQRNTCRSRYEAYWLATVYIYKGMLLLFGLFLAWTTRNVTVAALNDSKYIGMSVYNVVLVCVVAAPIGFLVGDEKFESSYVITSLFVVFSTTITICLIFVPKVIHSLTKLWYNPKGST</sequence>
<feature type="transmembrane region" description="Helical" evidence="10">
    <location>
        <begin position="67"/>
        <end position="88"/>
    </location>
</feature>
<feature type="domain" description="G-protein coupled receptors family 3 profile" evidence="11">
    <location>
        <begin position="11"/>
        <end position="234"/>
    </location>
</feature>
<keyword evidence="9" id="KW-0807">Transducer</keyword>
<evidence type="ECO:0000256" key="5">
    <source>
        <dbReference type="ARBA" id="ARBA00023040"/>
    </source>
</evidence>
<keyword evidence="8" id="KW-0325">Glycoprotein</keyword>
<protein>
    <recommendedName>
        <fullName evidence="11">G-protein coupled receptors family 3 profile domain-containing protein</fullName>
    </recommendedName>
</protein>
<organism evidence="12 13">
    <name type="scientific">Ridgeia piscesae</name>
    <name type="common">Tubeworm</name>
    <dbReference type="NCBI Taxonomy" id="27915"/>
    <lineage>
        <taxon>Eukaryota</taxon>
        <taxon>Metazoa</taxon>
        <taxon>Spiralia</taxon>
        <taxon>Lophotrochozoa</taxon>
        <taxon>Annelida</taxon>
        <taxon>Polychaeta</taxon>
        <taxon>Sedentaria</taxon>
        <taxon>Canalipalpata</taxon>
        <taxon>Sabellida</taxon>
        <taxon>Siboglinidae</taxon>
        <taxon>Ridgeia</taxon>
    </lineage>
</organism>
<dbReference type="GO" id="GO:0004965">
    <property type="term" value="F:G protein-coupled GABA receptor activity"/>
    <property type="evidence" value="ECO:0007669"/>
    <property type="project" value="InterPro"/>
</dbReference>
<dbReference type="AlphaFoldDB" id="A0AAD9KN99"/>
<dbReference type="PANTHER" id="PTHR10519:SF74">
    <property type="entry name" value="GAMMA-AMINOBUTYRIC ACID TYPE B RECEPTOR SUBUNIT 2"/>
    <property type="match status" value="1"/>
</dbReference>
<feature type="transmembrane region" description="Helical" evidence="10">
    <location>
        <begin position="203"/>
        <end position="225"/>
    </location>
</feature>
<dbReference type="InterPro" id="IPR017979">
    <property type="entry name" value="GPCR_3_CS"/>
</dbReference>
<keyword evidence="6 10" id="KW-0472">Membrane</keyword>
<dbReference type="PROSITE" id="PS50259">
    <property type="entry name" value="G_PROTEIN_RECEP_F3_4"/>
    <property type="match status" value="1"/>
</dbReference>
<evidence type="ECO:0000256" key="7">
    <source>
        <dbReference type="ARBA" id="ARBA00023170"/>
    </source>
</evidence>
<evidence type="ECO:0000256" key="10">
    <source>
        <dbReference type="SAM" id="Phobius"/>
    </source>
</evidence>
<evidence type="ECO:0000256" key="4">
    <source>
        <dbReference type="ARBA" id="ARBA00022989"/>
    </source>
</evidence>
<reference evidence="12" key="1">
    <citation type="journal article" date="2023" name="Mol. Biol. Evol.">
        <title>Third-Generation Sequencing Reveals the Adaptive Role of the Epigenome in Three Deep-Sea Polychaetes.</title>
        <authorList>
            <person name="Perez M."/>
            <person name="Aroh O."/>
            <person name="Sun Y."/>
            <person name="Lan Y."/>
            <person name="Juniper S.K."/>
            <person name="Young C.R."/>
            <person name="Angers B."/>
            <person name="Qian P.Y."/>
        </authorList>
    </citation>
    <scope>NUCLEOTIDE SEQUENCE</scope>
    <source>
        <strain evidence="12">R07B-5</strain>
    </source>
</reference>
<gene>
    <name evidence="12" type="ORF">NP493_800g01030</name>
</gene>
<keyword evidence="3 10" id="KW-0812">Transmembrane</keyword>
<evidence type="ECO:0000259" key="11">
    <source>
        <dbReference type="PROSITE" id="PS50259"/>
    </source>
</evidence>
<dbReference type="InterPro" id="IPR002455">
    <property type="entry name" value="GPCR3_GABA-B"/>
</dbReference>
<evidence type="ECO:0000256" key="9">
    <source>
        <dbReference type="ARBA" id="ARBA00023224"/>
    </source>
</evidence>
<evidence type="ECO:0000256" key="3">
    <source>
        <dbReference type="ARBA" id="ARBA00022692"/>
    </source>
</evidence>
<keyword evidence="7" id="KW-0675">Receptor</keyword>
<evidence type="ECO:0000256" key="6">
    <source>
        <dbReference type="ARBA" id="ARBA00023136"/>
    </source>
</evidence>
<dbReference type="Pfam" id="PF00003">
    <property type="entry name" value="7tm_3"/>
    <property type="match status" value="1"/>
</dbReference>
<name>A0AAD9KN99_RIDPI</name>
<dbReference type="PROSITE" id="PS00981">
    <property type="entry name" value="G_PROTEIN_RECEP_F3_3"/>
    <property type="match status" value="1"/>
</dbReference>
<comment type="caution">
    <text evidence="12">The sequence shown here is derived from an EMBL/GenBank/DDBJ whole genome shotgun (WGS) entry which is preliminary data.</text>
</comment>
<feature type="transmembrane region" description="Helical" evidence="10">
    <location>
        <begin position="137"/>
        <end position="159"/>
    </location>
</feature>
<keyword evidence="13" id="KW-1185">Reference proteome</keyword>
<evidence type="ECO:0000313" key="12">
    <source>
        <dbReference type="EMBL" id="KAK2174462.1"/>
    </source>
</evidence>
<feature type="transmembrane region" description="Helical" evidence="10">
    <location>
        <begin position="27"/>
        <end position="46"/>
    </location>
</feature>
<keyword evidence="4 10" id="KW-1133">Transmembrane helix</keyword>
<evidence type="ECO:0000256" key="8">
    <source>
        <dbReference type="ARBA" id="ARBA00023180"/>
    </source>
</evidence>
<accession>A0AAD9KN99</accession>
<dbReference type="PANTHER" id="PTHR10519">
    <property type="entry name" value="GABA-B RECEPTOR"/>
    <property type="match status" value="1"/>
</dbReference>
<feature type="transmembrane region" description="Helical" evidence="10">
    <location>
        <begin position="179"/>
        <end position="197"/>
    </location>
</feature>
<comment type="subcellular location">
    <subcellularLocation>
        <location evidence="1">Cell membrane</location>
        <topology evidence="1">Multi-pass membrane protein</topology>
    </subcellularLocation>
</comment>
<dbReference type="InterPro" id="IPR017978">
    <property type="entry name" value="GPCR_3_C"/>
</dbReference>
<evidence type="ECO:0000256" key="1">
    <source>
        <dbReference type="ARBA" id="ARBA00004651"/>
    </source>
</evidence>
<keyword evidence="2" id="KW-1003">Cell membrane</keyword>
<evidence type="ECO:0000256" key="2">
    <source>
        <dbReference type="ARBA" id="ARBA00022475"/>
    </source>
</evidence>
<proteinExistence type="predicted"/>
<dbReference type="Proteomes" id="UP001209878">
    <property type="component" value="Unassembled WGS sequence"/>
</dbReference>
<dbReference type="GO" id="GO:0038039">
    <property type="term" value="C:G protein-coupled receptor heterodimeric complex"/>
    <property type="evidence" value="ECO:0007669"/>
    <property type="project" value="TreeGrafter"/>
</dbReference>
<keyword evidence="5" id="KW-0297">G-protein coupled receptor</keyword>
<dbReference type="GO" id="GO:0007214">
    <property type="term" value="P:gamma-aminobutyric acid signaling pathway"/>
    <property type="evidence" value="ECO:0007669"/>
    <property type="project" value="TreeGrafter"/>
</dbReference>
<evidence type="ECO:0000313" key="13">
    <source>
        <dbReference type="Proteomes" id="UP001209878"/>
    </source>
</evidence>
<dbReference type="PRINTS" id="PR01176">
    <property type="entry name" value="GABABRECEPTR"/>
</dbReference>